<gene>
    <name evidence="1" type="ORF">AVEN_202856_1</name>
</gene>
<keyword evidence="2" id="KW-1185">Reference proteome</keyword>
<evidence type="ECO:0000313" key="1">
    <source>
        <dbReference type="EMBL" id="GBM53365.1"/>
    </source>
</evidence>
<proteinExistence type="predicted"/>
<accession>A0A4Y2GKY2</accession>
<evidence type="ECO:0000313" key="2">
    <source>
        <dbReference type="Proteomes" id="UP000499080"/>
    </source>
</evidence>
<sequence>MARSENQASANHNSYKDLWLELPISGDLNWSKQDTSRHLLPFLQLRISYLVGKEFFGFEPDVFLKSAMLTRNFARRRGTETNLQSEGTISKVPFLKTRIRTKK</sequence>
<dbReference type="EMBL" id="BGPR01099634">
    <property type="protein sequence ID" value="GBM53365.1"/>
    <property type="molecule type" value="Genomic_DNA"/>
</dbReference>
<dbReference type="AlphaFoldDB" id="A0A4Y2GKY2"/>
<reference evidence="1 2" key="1">
    <citation type="journal article" date="2019" name="Sci. Rep.">
        <title>Orb-weaving spider Araneus ventricosus genome elucidates the spidroin gene catalogue.</title>
        <authorList>
            <person name="Kono N."/>
            <person name="Nakamura H."/>
            <person name="Ohtoshi R."/>
            <person name="Moran D.A.P."/>
            <person name="Shinohara A."/>
            <person name="Yoshida Y."/>
            <person name="Fujiwara M."/>
            <person name="Mori M."/>
            <person name="Tomita M."/>
            <person name="Arakawa K."/>
        </authorList>
    </citation>
    <scope>NUCLEOTIDE SEQUENCE [LARGE SCALE GENOMIC DNA]</scope>
</reference>
<comment type="caution">
    <text evidence="1">The sequence shown here is derived from an EMBL/GenBank/DDBJ whole genome shotgun (WGS) entry which is preliminary data.</text>
</comment>
<protein>
    <submittedName>
        <fullName evidence="1">Uncharacterized protein</fullName>
    </submittedName>
</protein>
<organism evidence="1 2">
    <name type="scientific">Araneus ventricosus</name>
    <name type="common">Orbweaver spider</name>
    <name type="synonym">Epeira ventricosa</name>
    <dbReference type="NCBI Taxonomy" id="182803"/>
    <lineage>
        <taxon>Eukaryota</taxon>
        <taxon>Metazoa</taxon>
        <taxon>Ecdysozoa</taxon>
        <taxon>Arthropoda</taxon>
        <taxon>Chelicerata</taxon>
        <taxon>Arachnida</taxon>
        <taxon>Araneae</taxon>
        <taxon>Araneomorphae</taxon>
        <taxon>Entelegynae</taxon>
        <taxon>Araneoidea</taxon>
        <taxon>Araneidae</taxon>
        <taxon>Araneus</taxon>
    </lineage>
</organism>
<name>A0A4Y2GKY2_ARAVE</name>
<dbReference type="Proteomes" id="UP000499080">
    <property type="component" value="Unassembled WGS sequence"/>
</dbReference>